<dbReference type="Gene3D" id="2.40.160.20">
    <property type="match status" value="1"/>
</dbReference>
<dbReference type="EMBL" id="VCLB01000002">
    <property type="protein sequence ID" value="TNB49164.1"/>
    <property type="molecule type" value="Genomic_DNA"/>
</dbReference>
<evidence type="ECO:0000256" key="5">
    <source>
        <dbReference type="SAM" id="SignalP"/>
    </source>
</evidence>
<dbReference type="PANTHER" id="PTHR34001:SF3">
    <property type="entry name" value="BLL7405 PROTEIN"/>
    <property type="match status" value="1"/>
</dbReference>
<reference evidence="7 8" key="1">
    <citation type="submission" date="2019-05" db="EMBL/GenBank/DDBJ databases">
        <authorList>
            <person name="Lee S.D."/>
        </authorList>
    </citation>
    <scope>NUCLEOTIDE SEQUENCE [LARGE SCALE GENOMIC DNA]</scope>
    <source>
        <strain evidence="7 8">GH2-6</strain>
    </source>
</reference>
<keyword evidence="2 5" id="KW-0732">Signal</keyword>
<keyword evidence="3" id="KW-0472">Membrane</keyword>
<feature type="domain" description="Outer membrane protein beta-barrel" evidence="6">
    <location>
        <begin position="14"/>
        <end position="228"/>
    </location>
</feature>
<protein>
    <submittedName>
        <fullName evidence="7">Porin family protein</fullName>
    </submittedName>
</protein>
<dbReference type="InterPro" id="IPR036709">
    <property type="entry name" value="Autotransporte_beta_dom_sf"/>
</dbReference>
<dbReference type="RefSeq" id="WP_138747196.1">
    <property type="nucleotide sequence ID" value="NZ_VCLB01000002.1"/>
</dbReference>
<evidence type="ECO:0000259" key="6">
    <source>
        <dbReference type="Pfam" id="PF13505"/>
    </source>
</evidence>
<proteinExistence type="predicted"/>
<feature type="signal peptide" evidence="5">
    <location>
        <begin position="1"/>
        <end position="24"/>
    </location>
</feature>
<evidence type="ECO:0000313" key="7">
    <source>
        <dbReference type="EMBL" id="TNB49164.1"/>
    </source>
</evidence>
<name>A0A5C4JVA9_9HYPH</name>
<evidence type="ECO:0000256" key="2">
    <source>
        <dbReference type="ARBA" id="ARBA00022729"/>
    </source>
</evidence>
<dbReference type="InterPro" id="IPR051692">
    <property type="entry name" value="OMP-like"/>
</dbReference>
<feature type="chain" id="PRO_5022714289" evidence="5">
    <location>
        <begin position="25"/>
        <end position="228"/>
    </location>
</feature>
<evidence type="ECO:0000256" key="3">
    <source>
        <dbReference type="ARBA" id="ARBA00023136"/>
    </source>
</evidence>
<dbReference type="OrthoDB" id="7916126at2"/>
<comment type="caution">
    <text evidence="7">The sequence shown here is derived from an EMBL/GenBank/DDBJ whole genome shotgun (WGS) entry which is preliminary data.</text>
</comment>
<dbReference type="InterPro" id="IPR027385">
    <property type="entry name" value="Beta-barrel_OMP"/>
</dbReference>
<dbReference type="SUPFAM" id="SSF103515">
    <property type="entry name" value="Autotransporter"/>
    <property type="match status" value="1"/>
</dbReference>
<keyword evidence="8" id="KW-1185">Reference proteome</keyword>
<reference evidence="7 8" key="2">
    <citation type="submission" date="2019-06" db="EMBL/GenBank/DDBJ databases">
        <title>Martelella lutilitoris sp. nov., isolated from a tidal mudflat.</title>
        <authorList>
            <person name="Kim Y.-J."/>
        </authorList>
    </citation>
    <scope>NUCLEOTIDE SEQUENCE [LARGE SCALE GENOMIC DNA]</scope>
    <source>
        <strain evidence="7 8">GH2-6</strain>
    </source>
</reference>
<accession>A0A5C4JVA9</accession>
<evidence type="ECO:0000256" key="1">
    <source>
        <dbReference type="ARBA" id="ARBA00004442"/>
    </source>
</evidence>
<dbReference type="Proteomes" id="UP000307874">
    <property type="component" value="Unassembled WGS sequence"/>
</dbReference>
<keyword evidence="4" id="KW-0998">Cell outer membrane</keyword>
<dbReference type="AlphaFoldDB" id="A0A5C4JVA9"/>
<gene>
    <name evidence="7" type="ORF">FF124_04005</name>
</gene>
<evidence type="ECO:0000313" key="8">
    <source>
        <dbReference type="Proteomes" id="UP000307874"/>
    </source>
</evidence>
<dbReference type="GO" id="GO:0009279">
    <property type="term" value="C:cell outer membrane"/>
    <property type="evidence" value="ECO:0007669"/>
    <property type="project" value="UniProtKB-SubCell"/>
</dbReference>
<organism evidence="7 8">
    <name type="scientific">Martelella lutilitoris</name>
    <dbReference type="NCBI Taxonomy" id="2583532"/>
    <lineage>
        <taxon>Bacteria</taxon>
        <taxon>Pseudomonadati</taxon>
        <taxon>Pseudomonadota</taxon>
        <taxon>Alphaproteobacteria</taxon>
        <taxon>Hyphomicrobiales</taxon>
        <taxon>Aurantimonadaceae</taxon>
        <taxon>Martelella</taxon>
    </lineage>
</organism>
<dbReference type="PANTHER" id="PTHR34001">
    <property type="entry name" value="BLL7405 PROTEIN"/>
    <property type="match status" value="1"/>
</dbReference>
<comment type="subcellular location">
    <subcellularLocation>
        <location evidence="1">Cell outer membrane</location>
    </subcellularLocation>
</comment>
<dbReference type="Pfam" id="PF13505">
    <property type="entry name" value="OMP_b-brl"/>
    <property type="match status" value="1"/>
</dbReference>
<sequence length="228" mass="24569">METVMKKFLLASAAIVAMAASAEAADVVATPAPAEPYIAPQVIPQTFDWSGFYLGGTAGYDWATANLHYNGPQVGNDDFDGGKLGGFAGYNFQLDNNIVLGVEGELDYNWNEQSYNVGLPYSVKAGSDWEGSVRGRVGYAFDNALLYATGGWAIANGYIEGNGETQNQAFNGWTVGAGLDYAFTDNLFGGLEYRYTDFGKKDFDGALAGFEAKDYTSNRVMARVGYKF</sequence>
<evidence type="ECO:0000256" key="4">
    <source>
        <dbReference type="ARBA" id="ARBA00023237"/>
    </source>
</evidence>